<comment type="subcellular location">
    <subcellularLocation>
        <location evidence="1">Membrane</location>
        <topology evidence="1">Multi-pass membrane protein</topology>
    </subcellularLocation>
</comment>
<dbReference type="Gene3D" id="1.10.287.950">
    <property type="entry name" value="Methyl-accepting chemotaxis protein"/>
    <property type="match status" value="1"/>
</dbReference>
<feature type="compositionally biased region" description="Polar residues" evidence="9">
    <location>
        <begin position="275"/>
        <end position="284"/>
    </location>
</feature>
<dbReference type="SUPFAM" id="SSF58104">
    <property type="entry name" value="Methyl-accepting chemotaxis protein (MCP) signaling domain"/>
    <property type="match status" value="1"/>
</dbReference>
<dbReference type="CDD" id="cd11386">
    <property type="entry name" value="MCP_signal"/>
    <property type="match status" value="1"/>
</dbReference>
<dbReference type="SMART" id="SM00304">
    <property type="entry name" value="HAMP"/>
    <property type="match status" value="1"/>
</dbReference>
<dbReference type="InterPro" id="IPR003660">
    <property type="entry name" value="HAMP_dom"/>
</dbReference>
<comment type="caution">
    <text evidence="13">The sequence shown here is derived from an EMBL/GenBank/DDBJ whole genome shotgun (WGS) entry which is preliminary data.</text>
</comment>
<dbReference type="PROSITE" id="PS50111">
    <property type="entry name" value="CHEMOTAXIS_TRANSDUC_2"/>
    <property type="match status" value="1"/>
</dbReference>
<dbReference type="PANTHER" id="PTHR32089:SF119">
    <property type="entry name" value="METHYL-ACCEPTING CHEMOTAXIS PROTEIN CTPL"/>
    <property type="match status" value="1"/>
</dbReference>
<evidence type="ECO:0000313" key="13">
    <source>
        <dbReference type="EMBL" id="NMG77139.1"/>
    </source>
</evidence>
<feature type="transmembrane region" description="Helical" evidence="10">
    <location>
        <begin position="182"/>
        <end position="202"/>
    </location>
</feature>
<protein>
    <submittedName>
        <fullName evidence="13">HAMP domain-containing protein</fullName>
    </submittedName>
</protein>
<dbReference type="SMART" id="SM00283">
    <property type="entry name" value="MA"/>
    <property type="match status" value="1"/>
</dbReference>
<keyword evidence="8" id="KW-0175">Coiled coil</keyword>
<evidence type="ECO:0000256" key="7">
    <source>
        <dbReference type="PROSITE-ProRule" id="PRU00284"/>
    </source>
</evidence>
<keyword evidence="3 10" id="KW-1133">Transmembrane helix</keyword>
<feature type="region of interest" description="Disordered" evidence="9">
    <location>
        <begin position="306"/>
        <end position="330"/>
    </location>
</feature>
<sequence length="535" mass="57041">MSVKYRLFAMVAIALVTLSALMGMALYRMSHLAGLQDEGFVKTQTQTHAAEASWLGAQFYQIFADTIINRDLDEAKKDFAALRSEATADLDRLATEADTADERRAVAEAKKGVEAMIVLFEKRLLPILNSENEVNAEIRAIDDEADAAVRGIRDQLATVAVSMGREATDADTAFDEMRSKTLFEVAIIALVTAAALAIYAAFVVRSILGPLAKAQEVTRRIAAGDLSQAVDVSGKDEFAQLLTSCDAMQRSLRDIAKHLQDHAEGLGSMSEELAATTSQLSDATEQQAQAASSMAASVEEMSVSISQVSDHAQEVRSAASESGRKSAEGHAIVTRMVDNGRITAGAVGRTAEQIRQLGGFSDQISSIVAVIRDIADQTNLLALNAAIEAARAGEQGRGFAVVADEVRKLAERTGKSTQEITAMIGQVQGVTRDAVASMEKVVAHMDSVDSLSKEAGSAINSLTEQSRHVMSAVEDITSALHEQSTASNEIARRVEQTAQMSEENSAAVKETASAAHQLEAVAGQLQVTANRFRLA</sequence>
<reference evidence="13 14" key="1">
    <citation type="submission" date="2019-12" db="EMBL/GenBank/DDBJ databases">
        <title>Comparative genomics gives insights into the taxonomy of the Azoarcus-Aromatoleum group and reveals separate origins of nif in the plant-associated Azoarcus and non-plant-associated Aromatoleum sub-groups.</title>
        <authorList>
            <person name="Lafos M."/>
            <person name="Maluk M."/>
            <person name="Batista M."/>
            <person name="Junghare M."/>
            <person name="Carmona M."/>
            <person name="Faoro H."/>
            <person name="Cruz L.M."/>
            <person name="Battistoni F."/>
            <person name="De Souza E."/>
            <person name="Pedrosa F."/>
            <person name="Chen W.-M."/>
            <person name="Poole P.S."/>
            <person name="Dixon R.A."/>
            <person name="James E.K."/>
        </authorList>
    </citation>
    <scope>NUCLEOTIDE SEQUENCE [LARGE SCALE GENOMIC DNA]</scope>
    <source>
        <strain evidence="13 14">22Lin</strain>
    </source>
</reference>
<evidence type="ECO:0000256" key="6">
    <source>
        <dbReference type="ARBA" id="ARBA00029447"/>
    </source>
</evidence>
<evidence type="ECO:0000256" key="8">
    <source>
        <dbReference type="SAM" id="Coils"/>
    </source>
</evidence>
<evidence type="ECO:0000256" key="1">
    <source>
        <dbReference type="ARBA" id="ARBA00004141"/>
    </source>
</evidence>
<comment type="similarity">
    <text evidence="6">Belongs to the methyl-accepting chemotaxis (MCP) protein family.</text>
</comment>
<feature type="region of interest" description="Disordered" evidence="9">
    <location>
        <begin position="274"/>
        <end position="293"/>
    </location>
</feature>
<accession>A0ABX1QFG0</accession>
<evidence type="ECO:0000256" key="9">
    <source>
        <dbReference type="SAM" id="MobiDB-lite"/>
    </source>
</evidence>
<dbReference type="Pfam" id="PF00015">
    <property type="entry name" value="MCPsignal"/>
    <property type="match status" value="1"/>
</dbReference>
<evidence type="ECO:0000256" key="3">
    <source>
        <dbReference type="ARBA" id="ARBA00022989"/>
    </source>
</evidence>
<dbReference type="EMBL" id="WTVQ01000051">
    <property type="protein sequence ID" value="NMG77139.1"/>
    <property type="molecule type" value="Genomic_DNA"/>
</dbReference>
<dbReference type="CDD" id="cd06225">
    <property type="entry name" value="HAMP"/>
    <property type="match status" value="1"/>
</dbReference>
<name>A0ABX1QFG0_9RHOO</name>
<keyword evidence="2 10" id="KW-0812">Transmembrane</keyword>
<keyword evidence="14" id="KW-1185">Reference proteome</keyword>
<gene>
    <name evidence="13" type="ORF">GPA25_20500</name>
</gene>
<dbReference type="InterPro" id="IPR004090">
    <property type="entry name" value="Chemotax_Me-accpt_rcpt"/>
</dbReference>
<keyword evidence="4 10" id="KW-0472">Membrane</keyword>
<evidence type="ECO:0000259" key="11">
    <source>
        <dbReference type="PROSITE" id="PS50111"/>
    </source>
</evidence>
<evidence type="ECO:0000259" key="12">
    <source>
        <dbReference type="PROSITE" id="PS50885"/>
    </source>
</evidence>
<evidence type="ECO:0000256" key="2">
    <source>
        <dbReference type="ARBA" id="ARBA00022692"/>
    </source>
</evidence>
<feature type="transmembrane region" description="Helical" evidence="10">
    <location>
        <begin position="6"/>
        <end position="27"/>
    </location>
</feature>
<dbReference type="Proteomes" id="UP000648984">
    <property type="component" value="Unassembled WGS sequence"/>
</dbReference>
<evidence type="ECO:0000256" key="10">
    <source>
        <dbReference type="SAM" id="Phobius"/>
    </source>
</evidence>
<feature type="domain" description="Methyl-accepting transducer" evidence="11">
    <location>
        <begin position="262"/>
        <end position="498"/>
    </location>
</feature>
<proteinExistence type="inferred from homology"/>
<organism evidence="13 14">
    <name type="scientific">Aromatoleum diolicum</name>
    <dbReference type="NCBI Taxonomy" id="75796"/>
    <lineage>
        <taxon>Bacteria</taxon>
        <taxon>Pseudomonadati</taxon>
        <taxon>Pseudomonadota</taxon>
        <taxon>Betaproteobacteria</taxon>
        <taxon>Rhodocyclales</taxon>
        <taxon>Rhodocyclaceae</taxon>
        <taxon>Aromatoleum</taxon>
    </lineage>
</organism>
<dbReference type="PRINTS" id="PR00260">
    <property type="entry name" value="CHEMTRNSDUCR"/>
</dbReference>
<keyword evidence="5 7" id="KW-0807">Transducer</keyword>
<feature type="domain" description="HAMP" evidence="12">
    <location>
        <begin position="205"/>
        <end position="257"/>
    </location>
</feature>
<dbReference type="Pfam" id="PF00672">
    <property type="entry name" value="HAMP"/>
    <property type="match status" value="1"/>
</dbReference>
<evidence type="ECO:0000256" key="5">
    <source>
        <dbReference type="ARBA" id="ARBA00023224"/>
    </source>
</evidence>
<dbReference type="PROSITE" id="PS50885">
    <property type="entry name" value="HAMP"/>
    <property type="match status" value="1"/>
</dbReference>
<evidence type="ECO:0000256" key="4">
    <source>
        <dbReference type="ARBA" id="ARBA00023136"/>
    </source>
</evidence>
<evidence type="ECO:0000313" key="14">
    <source>
        <dbReference type="Proteomes" id="UP000648984"/>
    </source>
</evidence>
<feature type="coiled-coil region" evidence="8">
    <location>
        <begin position="83"/>
        <end position="110"/>
    </location>
</feature>
<dbReference type="InterPro" id="IPR004089">
    <property type="entry name" value="MCPsignal_dom"/>
</dbReference>
<dbReference type="PANTHER" id="PTHR32089">
    <property type="entry name" value="METHYL-ACCEPTING CHEMOTAXIS PROTEIN MCPB"/>
    <property type="match status" value="1"/>
</dbReference>